<evidence type="ECO:0000313" key="7">
    <source>
        <dbReference type="Proteomes" id="UP001235269"/>
    </source>
</evidence>
<evidence type="ECO:0000313" key="6">
    <source>
        <dbReference type="EMBL" id="MDQ0455851.1"/>
    </source>
</evidence>
<sequence>MTFEQLAVFVAVAERQHITQAAEALHLTPSAVSASVKALEIAHGVRLFERVGRGIELTREGRFFLKEARETLARMREAERMLTDLADVKRGRVDLQASQTIGNYWLPPRLVRFHADYPKVEVVFSVGNSRSVADAVLDGAVEIGLIEGSLDEPALSQRRVATDHLMVVAPFGRIAKSAETTTPELIRSLPWILREEGSGTRSEFEAALAGMSIASADLNVVLSLPSNEAVLSAAMAAGAATVVSRLVAEPMLESGLLVALDVPLPPRHFMLLRHKERHLSSAAQRLIACFDG</sequence>
<name>A0ABU0IC98_9HYPH</name>
<comment type="caution">
    <text evidence="6">The sequence shown here is derived from an EMBL/GenBank/DDBJ whole genome shotgun (WGS) entry which is preliminary data.</text>
</comment>
<reference evidence="6 7" key="1">
    <citation type="submission" date="2023-07" db="EMBL/GenBank/DDBJ databases">
        <title>Genomic Encyclopedia of Type Strains, Phase IV (KMG-IV): sequencing the most valuable type-strain genomes for metagenomic binning, comparative biology and taxonomic classification.</title>
        <authorList>
            <person name="Goeker M."/>
        </authorList>
    </citation>
    <scope>NUCLEOTIDE SEQUENCE [LARGE SCALE GENOMIC DNA]</scope>
    <source>
        <strain evidence="6 7">DSM 100301</strain>
    </source>
</reference>
<evidence type="ECO:0000256" key="2">
    <source>
        <dbReference type="ARBA" id="ARBA00023015"/>
    </source>
</evidence>
<keyword evidence="3 6" id="KW-0238">DNA-binding</keyword>
<dbReference type="Pfam" id="PF03466">
    <property type="entry name" value="LysR_substrate"/>
    <property type="match status" value="1"/>
</dbReference>
<dbReference type="Gene3D" id="3.40.190.290">
    <property type="match status" value="1"/>
</dbReference>
<dbReference type="PANTHER" id="PTHR30126:SF39">
    <property type="entry name" value="HTH-TYPE TRANSCRIPTIONAL REGULATOR CYSL"/>
    <property type="match status" value="1"/>
</dbReference>
<dbReference type="InterPro" id="IPR005119">
    <property type="entry name" value="LysR_subst-bd"/>
</dbReference>
<dbReference type="Gene3D" id="1.10.10.10">
    <property type="entry name" value="Winged helix-like DNA-binding domain superfamily/Winged helix DNA-binding domain"/>
    <property type="match status" value="1"/>
</dbReference>
<comment type="similarity">
    <text evidence="1">Belongs to the LysR transcriptional regulatory family.</text>
</comment>
<gene>
    <name evidence="6" type="ORF">QO005_002191</name>
</gene>
<dbReference type="EMBL" id="JAUSWH010000005">
    <property type="protein sequence ID" value="MDQ0455851.1"/>
    <property type="molecule type" value="Genomic_DNA"/>
</dbReference>
<evidence type="ECO:0000259" key="5">
    <source>
        <dbReference type="PROSITE" id="PS50931"/>
    </source>
</evidence>
<evidence type="ECO:0000256" key="3">
    <source>
        <dbReference type="ARBA" id="ARBA00023125"/>
    </source>
</evidence>
<evidence type="ECO:0000256" key="4">
    <source>
        <dbReference type="ARBA" id="ARBA00023163"/>
    </source>
</evidence>
<dbReference type="InterPro" id="IPR036388">
    <property type="entry name" value="WH-like_DNA-bd_sf"/>
</dbReference>
<dbReference type="Pfam" id="PF00126">
    <property type="entry name" value="HTH_1"/>
    <property type="match status" value="1"/>
</dbReference>
<dbReference type="PROSITE" id="PS50931">
    <property type="entry name" value="HTH_LYSR"/>
    <property type="match status" value="1"/>
</dbReference>
<keyword evidence="7" id="KW-1185">Reference proteome</keyword>
<keyword evidence="4" id="KW-0804">Transcription</keyword>
<dbReference type="PRINTS" id="PR00039">
    <property type="entry name" value="HTHLYSR"/>
</dbReference>
<protein>
    <submittedName>
        <fullName evidence="6">DNA-binding transcriptional LysR family regulator</fullName>
    </submittedName>
</protein>
<feature type="domain" description="HTH lysR-type" evidence="5">
    <location>
        <begin position="1"/>
        <end position="58"/>
    </location>
</feature>
<dbReference type="SUPFAM" id="SSF53850">
    <property type="entry name" value="Periplasmic binding protein-like II"/>
    <property type="match status" value="1"/>
</dbReference>
<evidence type="ECO:0000256" key="1">
    <source>
        <dbReference type="ARBA" id="ARBA00009437"/>
    </source>
</evidence>
<organism evidence="6 7">
    <name type="scientific">Rhizobium paknamense</name>
    <dbReference type="NCBI Taxonomy" id="1206817"/>
    <lineage>
        <taxon>Bacteria</taxon>
        <taxon>Pseudomonadati</taxon>
        <taxon>Pseudomonadota</taxon>
        <taxon>Alphaproteobacteria</taxon>
        <taxon>Hyphomicrobiales</taxon>
        <taxon>Rhizobiaceae</taxon>
        <taxon>Rhizobium/Agrobacterium group</taxon>
        <taxon>Rhizobium</taxon>
    </lineage>
</organism>
<dbReference type="RefSeq" id="WP_307158038.1">
    <property type="nucleotide sequence ID" value="NZ_JAUSWH010000005.1"/>
</dbReference>
<dbReference type="GO" id="GO:0003677">
    <property type="term" value="F:DNA binding"/>
    <property type="evidence" value="ECO:0007669"/>
    <property type="project" value="UniProtKB-KW"/>
</dbReference>
<proteinExistence type="inferred from homology"/>
<dbReference type="SUPFAM" id="SSF46785">
    <property type="entry name" value="Winged helix' DNA-binding domain"/>
    <property type="match status" value="1"/>
</dbReference>
<dbReference type="Proteomes" id="UP001235269">
    <property type="component" value="Unassembled WGS sequence"/>
</dbReference>
<accession>A0ABU0IC98</accession>
<dbReference type="PANTHER" id="PTHR30126">
    <property type="entry name" value="HTH-TYPE TRANSCRIPTIONAL REGULATOR"/>
    <property type="match status" value="1"/>
</dbReference>
<dbReference type="InterPro" id="IPR036390">
    <property type="entry name" value="WH_DNA-bd_sf"/>
</dbReference>
<keyword evidence="2" id="KW-0805">Transcription regulation</keyword>
<dbReference type="InterPro" id="IPR000847">
    <property type="entry name" value="LysR_HTH_N"/>
</dbReference>